<gene>
    <name evidence="2" type="ORF">SAMN05661010_02388</name>
</gene>
<proteinExistence type="predicted"/>
<dbReference type="AlphaFoldDB" id="A0A1G9MCK7"/>
<feature type="domain" description="PilZ" evidence="1">
    <location>
        <begin position="7"/>
        <end position="99"/>
    </location>
</feature>
<sequence length="111" mass="12174">MVGQKALSLTIRDTQTLLSAYMPTLERGGIFVPTQERYALGQEVFVLLTLPDESERLPVTGQVVWISPPGVSGRRVPGIGVHFSADDQVVRDRIENHLAGQLDKGTPTYTL</sequence>
<dbReference type="RefSeq" id="WP_089728833.1">
    <property type="nucleotide sequence ID" value="NZ_FNGI01000006.1"/>
</dbReference>
<keyword evidence="3" id="KW-1185">Reference proteome</keyword>
<dbReference type="Gene3D" id="2.40.10.220">
    <property type="entry name" value="predicted glycosyltransferase like domains"/>
    <property type="match status" value="1"/>
</dbReference>
<dbReference type="STRING" id="119000.SAMN05661010_02388"/>
<accession>A0A1G9MCK7</accession>
<reference evidence="2 3" key="1">
    <citation type="submission" date="2016-10" db="EMBL/GenBank/DDBJ databases">
        <authorList>
            <person name="de Groot N.N."/>
        </authorList>
    </citation>
    <scope>NUCLEOTIDE SEQUENCE [LARGE SCALE GENOMIC DNA]</scope>
    <source>
        <strain evidence="2 3">DSM 14789</strain>
    </source>
</reference>
<evidence type="ECO:0000313" key="3">
    <source>
        <dbReference type="Proteomes" id="UP000198654"/>
    </source>
</evidence>
<dbReference type="GO" id="GO:0035438">
    <property type="term" value="F:cyclic-di-GMP binding"/>
    <property type="evidence" value="ECO:0007669"/>
    <property type="project" value="InterPro"/>
</dbReference>
<dbReference type="InterPro" id="IPR009875">
    <property type="entry name" value="PilZ_domain"/>
</dbReference>
<dbReference type="Proteomes" id="UP000198654">
    <property type="component" value="Unassembled WGS sequence"/>
</dbReference>
<protein>
    <submittedName>
        <fullName evidence="2">Type IV pilus assembly protein PilZ</fullName>
    </submittedName>
</protein>
<dbReference type="Pfam" id="PF07238">
    <property type="entry name" value="PilZ"/>
    <property type="match status" value="1"/>
</dbReference>
<evidence type="ECO:0000313" key="2">
    <source>
        <dbReference type="EMBL" id="SDL71415.1"/>
    </source>
</evidence>
<dbReference type="EMBL" id="FNGI01000006">
    <property type="protein sequence ID" value="SDL71415.1"/>
    <property type="molecule type" value="Genomic_DNA"/>
</dbReference>
<evidence type="ECO:0000259" key="1">
    <source>
        <dbReference type="Pfam" id="PF07238"/>
    </source>
</evidence>
<name>A0A1G9MCK7_9GAMM</name>
<organism evidence="2 3">
    <name type="scientific">Modicisalibacter muralis</name>
    <dbReference type="NCBI Taxonomy" id="119000"/>
    <lineage>
        <taxon>Bacteria</taxon>
        <taxon>Pseudomonadati</taxon>
        <taxon>Pseudomonadota</taxon>
        <taxon>Gammaproteobacteria</taxon>
        <taxon>Oceanospirillales</taxon>
        <taxon>Halomonadaceae</taxon>
        <taxon>Modicisalibacter</taxon>
    </lineage>
</organism>
<dbReference type="OrthoDB" id="5296245at2"/>